<keyword evidence="10" id="KW-0443">Lipid metabolism</keyword>
<protein>
    <recommendedName>
        <fullName evidence="28">Peroxisomal bifunctional enzyme</fullName>
        <ecNumber evidence="6">1.1.1.35</ecNumber>
        <ecNumber evidence="5">5.3.3.8</ecNumber>
    </recommendedName>
    <alternativeName>
        <fullName evidence="29">Multifunctional enzyme 1</fullName>
    </alternativeName>
</protein>
<feature type="domain" description="3-hydroxyacyl-CoA dehydrogenase C-terminal" evidence="34">
    <location>
        <begin position="478"/>
        <end position="580"/>
    </location>
</feature>
<comment type="catalytic activity">
    <reaction evidence="1">
        <text>(3S)-hydroxyhexadecanoyl-CoA = (2E)-hexadecenoyl-CoA + H2O</text>
        <dbReference type="Rhea" id="RHEA:31163"/>
        <dbReference type="ChEBI" id="CHEBI:15377"/>
        <dbReference type="ChEBI" id="CHEBI:61526"/>
        <dbReference type="ChEBI" id="CHEBI:62613"/>
    </reaction>
    <physiologicalReaction direction="right-to-left" evidence="1">
        <dbReference type="Rhea" id="RHEA:31165"/>
    </physiologicalReaction>
</comment>
<evidence type="ECO:0000259" key="35">
    <source>
        <dbReference type="Pfam" id="PF02737"/>
    </source>
</evidence>
<dbReference type="InterPro" id="IPR001753">
    <property type="entry name" value="Enoyl-CoA_hydra/iso"/>
</dbReference>
<comment type="catalytic activity">
    <reaction evidence="18">
        <text>a (3E)-enoyl-CoA = a 4-saturated (2E)-enoyl-CoA</text>
        <dbReference type="Rhea" id="RHEA:45228"/>
        <dbReference type="ChEBI" id="CHEBI:58521"/>
        <dbReference type="ChEBI" id="CHEBI:85097"/>
        <dbReference type="EC" id="5.3.3.8"/>
    </reaction>
    <physiologicalReaction direction="left-to-right" evidence="18">
        <dbReference type="Rhea" id="RHEA:45229"/>
    </physiologicalReaction>
</comment>
<evidence type="ECO:0000256" key="30">
    <source>
        <dbReference type="ARBA" id="ARBA00047613"/>
    </source>
</evidence>
<dbReference type="Proteomes" id="UP001497497">
    <property type="component" value="Unassembled WGS sequence"/>
</dbReference>
<dbReference type="PANTHER" id="PTHR23309">
    <property type="entry name" value="3-HYDROXYACYL-COA DEHYROGENASE"/>
    <property type="match status" value="1"/>
</dbReference>
<evidence type="ECO:0000313" key="36">
    <source>
        <dbReference type="EMBL" id="CAL1531734.1"/>
    </source>
</evidence>
<dbReference type="EC" id="5.3.3.8" evidence="5"/>
<dbReference type="Gene3D" id="3.40.50.720">
    <property type="entry name" value="NAD(P)-binding Rossmann-like Domain"/>
    <property type="match status" value="1"/>
</dbReference>
<comment type="catalytic activity">
    <reaction evidence="21">
        <text>(3E)-hexenoyl-CoA = (2E)-hexenoyl-CoA</text>
        <dbReference type="Rhea" id="RHEA:45736"/>
        <dbReference type="ChEBI" id="CHEBI:62077"/>
        <dbReference type="ChEBI" id="CHEBI:84790"/>
    </reaction>
    <physiologicalReaction direction="left-to-right" evidence="21">
        <dbReference type="Rhea" id="RHEA:45737"/>
    </physiologicalReaction>
</comment>
<keyword evidence="37" id="KW-1185">Reference proteome</keyword>
<dbReference type="SUPFAM" id="SSF51735">
    <property type="entry name" value="NAD(P)-binding Rossmann-fold domains"/>
    <property type="match status" value="1"/>
</dbReference>
<keyword evidence="9" id="KW-0520">NAD</keyword>
<sequence length="720" mass="79522">MVDYRVEDQFAILEINNPPVNALSLHVREGLLNGVLRASADNNVKAIILIGKGKTFPSGADIKEFSRPGKAPWLPEVGHTIESSNKPVFSALHGTALGGGLEIALFSHYRIAEKTAKVGFPEVHLGLLPGAEGTIRLPRLTGLVIAMEMITSGRQVSAKEALKFGIVDKVVEGNLLKETKAFAKSVLGQPLEPRKLSLCGVKDADQVDKYYEAALKELLKKYRGVIAPVSCLKSIRGSAQLPYKEAAELERTLFSELMSGAQSAALRYSFFAERAASRWNLPNGASSANSKPLTIKSAAVIGAGTMGSGIAICLIRSGIPVILVEQNEKMLENALRNIGYILQGSVKLGRMTVDQRSDCLRILQGAASIEKLKDVDIVIEAVYENLKLKQEIFEKLDKICKPTALLCSNTSTLDIDLIASVTSKPDRVAGTHFFAPAYIMKLLENIYGSKTSPITVATIMDLGKKIGKISVLSKTCDGFIANRMNKIGTEAAFLVEEGALPHDIDQVLEDFGMPMGVFKVSDLSGIDIGWSIRQEMAKKQGITLTLETHYVSGERYSSLADRLYNLGRLGLKTGKGWYRYNNASNSRKPIIDPDVTDMILNHCEKLRIKRRQISPQEIIERCLYATVNEGFKILEEGVAEKPEDIDIVWQYGFSFPRYRGGPMFYASQVGLKKVYERICYYHESFPYSKHWLPSDLLKKLVSHPNEVPINLWMNYTNSKL</sequence>
<evidence type="ECO:0000259" key="34">
    <source>
        <dbReference type="Pfam" id="PF00725"/>
    </source>
</evidence>
<evidence type="ECO:0000256" key="20">
    <source>
        <dbReference type="ARBA" id="ARBA00036336"/>
    </source>
</evidence>
<evidence type="ECO:0000256" key="21">
    <source>
        <dbReference type="ARBA" id="ARBA00036353"/>
    </source>
</evidence>
<dbReference type="Pfam" id="PF00725">
    <property type="entry name" value="3HCDH"/>
    <property type="match status" value="2"/>
</dbReference>
<evidence type="ECO:0000256" key="15">
    <source>
        <dbReference type="ARBA" id="ARBA00035760"/>
    </source>
</evidence>
<dbReference type="GO" id="GO:0006635">
    <property type="term" value="P:fatty acid beta-oxidation"/>
    <property type="evidence" value="ECO:0007669"/>
    <property type="project" value="UniProtKB-ARBA"/>
</dbReference>
<evidence type="ECO:0000256" key="31">
    <source>
        <dbReference type="ARBA" id="ARBA00048361"/>
    </source>
</evidence>
<feature type="domain" description="3-hydroxyacyl-CoA dehydrogenase NAD binding" evidence="35">
    <location>
        <begin position="298"/>
        <end position="474"/>
    </location>
</feature>
<organism evidence="36 37">
    <name type="scientific">Lymnaea stagnalis</name>
    <name type="common">Great pond snail</name>
    <name type="synonym">Helix stagnalis</name>
    <dbReference type="NCBI Taxonomy" id="6523"/>
    <lineage>
        <taxon>Eukaryota</taxon>
        <taxon>Metazoa</taxon>
        <taxon>Spiralia</taxon>
        <taxon>Lophotrochozoa</taxon>
        <taxon>Mollusca</taxon>
        <taxon>Gastropoda</taxon>
        <taxon>Heterobranchia</taxon>
        <taxon>Euthyneura</taxon>
        <taxon>Panpulmonata</taxon>
        <taxon>Hygrophila</taxon>
        <taxon>Lymnaeoidea</taxon>
        <taxon>Lymnaeidae</taxon>
        <taxon>Lymnaea</taxon>
    </lineage>
</organism>
<comment type="catalytic activity">
    <reaction evidence="15">
        <text>(3S)-hydroxydecanoyl-CoA = (2E)-decenoyl-CoA + H2O</text>
        <dbReference type="Rhea" id="RHEA:31191"/>
        <dbReference type="ChEBI" id="CHEBI:15377"/>
        <dbReference type="ChEBI" id="CHEBI:61406"/>
        <dbReference type="ChEBI" id="CHEBI:62616"/>
    </reaction>
    <physiologicalReaction direction="right-to-left" evidence="15">
        <dbReference type="Rhea" id="RHEA:31193"/>
    </physiologicalReaction>
</comment>
<evidence type="ECO:0000256" key="8">
    <source>
        <dbReference type="ARBA" id="ARBA00023002"/>
    </source>
</evidence>
<evidence type="ECO:0000256" key="6">
    <source>
        <dbReference type="ARBA" id="ARBA00013000"/>
    </source>
</evidence>
<dbReference type="Pfam" id="PF00378">
    <property type="entry name" value="ECH_1"/>
    <property type="match status" value="1"/>
</dbReference>
<comment type="catalytic activity">
    <reaction evidence="16">
        <text>(3E,5Z)-octadienoyl-CoA = (2E,5Z)-octadienoyl-CoA</text>
        <dbReference type="Rhea" id="RHEA:49932"/>
        <dbReference type="ChEBI" id="CHEBI:85108"/>
        <dbReference type="ChEBI" id="CHEBI:131990"/>
    </reaction>
    <physiologicalReaction direction="right-to-left" evidence="16">
        <dbReference type="Rhea" id="RHEA:49934"/>
    </physiologicalReaction>
</comment>
<comment type="pathway">
    <text evidence="3">Lipid metabolism; fatty acid beta-oxidation.</text>
</comment>
<keyword evidence="8" id="KW-0560">Oxidoreductase</keyword>
<evidence type="ECO:0000256" key="13">
    <source>
        <dbReference type="ARBA" id="ARBA00023239"/>
    </source>
</evidence>
<dbReference type="EC" id="1.1.1.35" evidence="6"/>
<evidence type="ECO:0000256" key="33">
    <source>
        <dbReference type="ARBA" id="ARBA00049448"/>
    </source>
</evidence>
<comment type="catalytic activity">
    <reaction evidence="24">
        <text>(3E,5Z)-tetradecadienoyl-CoA = (2E,5Z)-tetradecadienoyl-CoA</text>
        <dbReference type="Rhea" id="RHEA:47464"/>
        <dbReference type="ChEBI" id="CHEBI:71586"/>
        <dbReference type="ChEBI" id="CHEBI:87701"/>
    </reaction>
    <physiologicalReaction direction="right-to-left" evidence="24">
        <dbReference type="Rhea" id="RHEA:47466"/>
    </physiologicalReaction>
</comment>
<evidence type="ECO:0000256" key="28">
    <source>
        <dbReference type="ARBA" id="ARBA00039632"/>
    </source>
</evidence>
<evidence type="ECO:0000256" key="26">
    <source>
        <dbReference type="ARBA" id="ARBA00036989"/>
    </source>
</evidence>
<dbReference type="SUPFAM" id="SSF52096">
    <property type="entry name" value="ClpP/crotonase"/>
    <property type="match status" value="1"/>
</dbReference>
<dbReference type="GO" id="GO:0004165">
    <property type="term" value="F:delta(3)-delta(2)-enoyl-CoA isomerase activity"/>
    <property type="evidence" value="ECO:0007669"/>
    <property type="project" value="UniProtKB-EC"/>
</dbReference>
<comment type="caution">
    <text evidence="36">The sequence shown here is derived from an EMBL/GenBank/DDBJ whole genome shotgun (WGS) entry which is preliminary data.</text>
</comment>
<comment type="catalytic activity">
    <reaction evidence="33">
        <text>(3S)-hydroxyhexadecanedioyl-CoA + NAD(+) = 3-oxohexadecanedioyl-CoA + NADH + H(+)</text>
        <dbReference type="Rhea" id="RHEA:40267"/>
        <dbReference type="ChEBI" id="CHEBI:15378"/>
        <dbReference type="ChEBI" id="CHEBI:57540"/>
        <dbReference type="ChEBI" id="CHEBI:57945"/>
        <dbReference type="ChEBI" id="CHEBI:77080"/>
        <dbReference type="ChEBI" id="CHEBI:77081"/>
    </reaction>
    <physiologicalReaction direction="left-to-right" evidence="33">
        <dbReference type="Rhea" id="RHEA:40268"/>
    </physiologicalReaction>
</comment>
<comment type="catalytic activity">
    <reaction evidence="23">
        <text>(2S,3S)-3-hydroxy-2-methylbutanoyl-CoA = (2E)-2-methylbut-2-enoyl-CoA + H2O</text>
        <dbReference type="Rhea" id="RHEA:31119"/>
        <dbReference type="ChEBI" id="CHEBI:15377"/>
        <dbReference type="ChEBI" id="CHEBI:57312"/>
        <dbReference type="ChEBI" id="CHEBI:57337"/>
    </reaction>
    <physiologicalReaction direction="right-to-left" evidence="23">
        <dbReference type="Rhea" id="RHEA:31121"/>
    </physiologicalReaction>
</comment>
<comment type="catalytic activity">
    <reaction evidence="22">
        <text>(3S)-hydroxyhexanoyl-CoA = (2E)-hexenoyl-CoA + H2O</text>
        <dbReference type="Rhea" id="RHEA:30547"/>
        <dbReference type="ChEBI" id="CHEBI:15377"/>
        <dbReference type="ChEBI" id="CHEBI:62075"/>
        <dbReference type="ChEBI" id="CHEBI:62077"/>
    </reaction>
    <physiologicalReaction direction="right-to-left" evidence="22">
        <dbReference type="Rhea" id="RHEA:30549"/>
    </physiologicalReaction>
</comment>
<evidence type="ECO:0000256" key="2">
    <source>
        <dbReference type="ARBA" id="ARBA00004275"/>
    </source>
</evidence>
<comment type="similarity">
    <text evidence="27">In the C-terminal section; belongs to the 3-hydroxyacyl-CoA dehydrogenase family.</text>
</comment>
<dbReference type="InterPro" id="IPR008927">
    <property type="entry name" value="6-PGluconate_DH-like_C_sf"/>
</dbReference>
<gene>
    <name evidence="36" type="ORF">GSLYS_00005829001</name>
</gene>
<evidence type="ECO:0000256" key="27">
    <source>
        <dbReference type="ARBA" id="ARBA00038365"/>
    </source>
</evidence>
<dbReference type="AlphaFoldDB" id="A0AAV2HG48"/>
<keyword evidence="7" id="KW-0276">Fatty acid metabolism</keyword>
<evidence type="ECO:0000256" key="17">
    <source>
        <dbReference type="ARBA" id="ARBA00035909"/>
    </source>
</evidence>
<comment type="catalytic activity">
    <reaction evidence="25">
        <text>(3E)-decenoyl-CoA = (2E)-decenoyl-CoA</text>
        <dbReference type="Rhea" id="RHEA:45752"/>
        <dbReference type="ChEBI" id="CHEBI:61406"/>
        <dbReference type="ChEBI" id="CHEBI:84793"/>
    </reaction>
    <physiologicalReaction direction="left-to-right" evidence="25">
        <dbReference type="Rhea" id="RHEA:45753"/>
    </physiologicalReaction>
</comment>
<evidence type="ECO:0000256" key="19">
    <source>
        <dbReference type="ARBA" id="ARBA00035959"/>
    </source>
</evidence>
<dbReference type="GO" id="GO:0004300">
    <property type="term" value="F:enoyl-CoA hydratase activity"/>
    <property type="evidence" value="ECO:0007669"/>
    <property type="project" value="UniProtKB-EC"/>
</dbReference>
<dbReference type="InterPro" id="IPR006176">
    <property type="entry name" value="3-OHacyl-CoA_DH_NAD-bd"/>
</dbReference>
<dbReference type="FunFam" id="1.10.1040.50:FF:000006">
    <property type="entry name" value="Peroxisomal bifunctional enzyme"/>
    <property type="match status" value="1"/>
</dbReference>
<proteinExistence type="inferred from homology"/>
<dbReference type="GO" id="GO:0003857">
    <property type="term" value="F:(3S)-3-hydroxyacyl-CoA dehydrogenase (NAD+) activity"/>
    <property type="evidence" value="ECO:0007669"/>
    <property type="project" value="UniProtKB-EC"/>
</dbReference>
<name>A0AAV2HG48_LYMST</name>
<comment type="catalytic activity">
    <reaction evidence="26">
        <text>(2E)-hexadecenedioyl-CoA + H2O = (3S)-hydroxyhexadecanedioyl-CoA</text>
        <dbReference type="Rhea" id="RHEA:40259"/>
        <dbReference type="ChEBI" id="CHEBI:15377"/>
        <dbReference type="ChEBI" id="CHEBI:77075"/>
        <dbReference type="ChEBI" id="CHEBI:77080"/>
    </reaction>
    <physiologicalReaction direction="left-to-right" evidence="26">
        <dbReference type="Rhea" id="RHEA:40260"/>
    </physiologicalReaction>
</comment>
<comment type="catalytic activity">
    <reaction evidence="19">
        <text>a (3Z)-enoyl-CoA = a 4-saturated (2E)-enoyl-CoA</text>
        <dbReference type="Rhea" id="RHEA:45900"/>
        <dbReference type="ChEBI" id="CHEBI:85097"/>
        <dbReference type="ChEBI" id="CHEBI:85489"/>
        <dbReference type="EC" id="5.3.3.8"/>
    </reaction>
    <physiologicalReaction direction="left-to-right" evidence="19">
        <dbReference type="Rhea" id="RHEA:45901"/>
    </physiologicalReaction>
</comment>
<comment type="catalytic activity">
    <reaction evidence="30">
        <text>(3S)-hydroxyhexadecanoyl-CoA + NAD(+) = 3-oxohexadecanoyl-CoA + NADH + H(+)</text>
        <dbReference type="Rhea" id="RHEA:31159"/>
        <dbReference type="ChEBI" id="CHEBI:15378"/>
        <dbReference type="ChEBI" id="CHEBI:57349"/>
        <dbReference type="ChEBI" id="CHEBI:57540"/>
        <dbReference type="ChEBI" id="CHEBI:57945"/>
        <dbReference type="ChEBI" id="CHEBI:62613"/>
    </reaction>
    <physiologicalReaction direction="left-to-right" evidence="30">
        <dbReference type="Rhea" id="RHEA:31160"/>
    </physiologicalReaction>
</comment>
<evidence type="ECO:0000256" key="29">
    <source>
        <dbReference type="ARBA" id="ARBA00042031"/>
    </source>
</evidence>
<keyword evidence="12" id="KW-0413">Isomerase</keyword>
<evidence type="ECO:0000256" key="14">
    <source>
        <dbReference type="ARBA" id="ARBA00023268"/>
    </source>
</evidence>
<dbReference type="GO" id="GO:0070403">
    <property type="term" value="F:NAD+ binding"/>
    <property type="evidence" value="ECO:0007669"/>
    <property type="project" value="InterPro"/>
</dbReference>
<evidence type="ECO:0000256" key="1">
    <source>
        <dbReference type="ARBA" id="ARBA00000469"/>
    </source>
</evidence>
<comment type="catalytic activity">
    <reaction evidence="17">
        <text>a 4-saturated-(3S)-3-hydroxyacyl-CoA = a (3E)-enoyl-CoA + H2O</text>
        <dbReference type="Rhea" id="RHEA:20724"/>
        <dbReference type="ChEBI" id="CHEBI:15377"/>
        <dbReference type="ChEBI" id="CHEBI:58521"/>
        <dbReference type="ChEBI" id="CHEBI:137480"/>
        <dbReference type="EC" id="4.2.1.17"/>
    </reaction>
    <physiologicalReaction direction="left-to-right" evidence="17">
        <dbReference type="Rhea" id="RHEA:20725"/>
    </physiologicalReaction>
</comment>
<dbReference type="FunFam" id="3.40.50.720:FF:000009">
    <property type="entry name" value="Fatty oxidation complex, alpha subunit"/>
    <property type="match status" value="1"/>
</dbReference>
<evidence type="ECO:0000256" key="25">
    <source>
        <dbReference type="ARBA" id="ARBA00036656"/>
    </source>
</evidence>
<comment type="catalytic activity">
    <reaction evidence="31">
        <text>(3S)-hydroxydecanoyl-CoA + NAD(+) = 3-oxodecanoyl-CoA + NADH + H(+)</text>
        <dbReference type="Rhea" id="RHEA:31187"/>
        <dbReference type="ChEBI" id="CHEBI:15378"/>
        <dbReference type="ChEBI" id="CHEBI:57540"/>
        <dbReference type="ChEBI" id="CHEBI:57945"/>
        <dbReference type="ChEBI" id="CHEBI:62548"/>
        <dbReference type="ChEBI" id="CHEBI:62616"/>
    </reaction>
    <physiologicalReaction direction="left-to-right" evidence="31">
        <dbReference type="Rhea" id="RHEA:31188"/>
    </physiologicalReaction>
</comment>
<feature type="domain" description="3-hydroxyacyl-CoA dehydrogenase C-terminal" evidence="34">
    <location>
        <begin position="618"/>
        <end position="703"/>
    </location>
</feature>
<evidence type="ECO:0000256" key="10">
    <source>
        <dbReference type="ARBA" id="ARBA00023098"/>
    </source>
</evidence>
<dbReference type="EMBL" id="CAXITT010000096">
    <property type="protein sequence ID" value="CAL1531734.1"/>
    <property type="molecule type" value="Genomic_DNA"/>
</dbReference>
<dbReference type="PANTHER" id="PTHR23309:SF49">
    <property type="entry name" value="PEROXISOMAL BIFUNCTIONAL ENZYME"/>
    <property type="match status" value="1"/>
</dbReference>
<comment type="catalytic activity">
    <reaction evidence="32">
        <text>a (3S)-3-hydroxyacyl-CoA + NAD(+) = a 3-oxoacyl-CoA + NADH + H(+)</text>
        <dbReference type="Rhea" id="RHEA:22432"/>
        <dbReference type="ChEBI" id="CHEBI:15378"/>
        <dbReference type="ChEBI" id="CHEBI:57318"/>
        <dbReference type="ChEBI" id="CHEBI:57540"/>
        <dbReference type="ChEBI" id="CHEBI:57945"/>
        <dbReference type="ChEBI" id="CHEBI:90726"/>
        <dbReference type="EC" id="1.1.1.35"/>
    </reaction>
    <physiologicalReaction direction="left-to-right" evidence="32">
        <dbReference type="Rhea" id="RHEA:22433"/>
    </physiologicalReaction>
</comment>
<dbReference type="InterPro" id="IPR029045">
    <property type="entry name" value="ClpP/crotonase-like_dom_sf"/>
</dbReference>
<accession>A0AAV2HG48</accession>
<evidence type="ECO:0000256" key="12">
    <source>
        <dbReference type="ARBA" id="ARBA00023235"/>
    </source>
</evidence>
<evidence type="ECO:0000256" key="24">
    <source>
        <dbReference type="ARBA" id="ARBA00036570"/>
    </source>
</evidence>
<evidence type="ECO:0000256" key="23">
    <source>
        <dbReference type="ARBA" id="ARBA00036472"/>
    </source>
</evidence>
<keyword evidence="14" id="KW-0511">Multifunctional enzyme</keyword>
<keyword evidence="11" id="KW-0576">Peroxisome</keyword>
<evidence type="ECO:0000256" key="5">
    <source>
        <dbReference type="ARBA" id="ARBA00012064"/>
    </source>
</evidence>
<evidence type="ECO:0000256" key="22">
    <source>
        <dbReference type="ARBA" id="ARBA00036370"/>
    </source>
</evidence>
<comment type="subcellular location">
    <subcellularLocation>
        <location evidence="2">Peroxisome</location>
    </subcellularLocation>
</comment>
<evidence type="ECO:0000256" key="9">
    <source>
        <dbReference type="ARBA" id="ARBA00023027"/>
    </source>
</evidence>
<reference evidence="36 37" key="1">
    <citation type="submission" date="2024-04" db="EMBL/GenBank/DDBJ databases">
        <authorList>
            <consortium name="Genoscope - CEA"/>
            <person name="William W."/>
        </authorList>
    </citation>
    <scope>NUCLEOTIDE SEQUENCE [LARGE SCALE GENOMIC DNA]</scope>
</reference>
<dbReference type="Gene3D" id="3.90.226.10">
    <property type="entry name" value="2-enoyl-CoA Hydratase, Chain A, domain 1"/>
    <property type="match status" value="1"/>
</dbReference>
<comment type="subunit">
    <text evidence="4">Monomer.</text>
</comment>
<dbReference type="Gene3D" id="1.10.1040.50">
    <property type="match status" value="1"/>
</dbReference>
<evidence type="ECO:0000256" key="32">
    <source>
        <dbReference type="ARBA" id="ARBA00048911"/>
    </source>
</evidence>
<dbReference type="GO" id="GO:0005777">
    <property type="term" value="C:peroxisome"/>
    <property type="evidence" value="ECO:0007669"/>
    <property type="project" value="UniProtKB-SubCell"/>
</dbReference>
<evidence type="ECO:0000313" key="37">
    <source>
        <dbReference type="Proteomes" id="UP001497497"/>
    </source>
</evidence>
<dbReference type="InterPro" id="IPR006108">
    <property type="entry name" value="3HC_DH_C"/>
</dbReference>
<dbReference type="Pfam" id="PF02737">
    <property type="entry name" value="3HCDH_N"/>
    <property type="match status" value="1"/>
</dbReference>
<evidence type="ECO:0000256" key="3">
    <source>
        <dbReference type="ARBA" id="ARBA00005005"/>
    </source>
</evidence>
<evidence type="ECO:0000256" key="4">
    <source>
        <dbReference type="ARBA" id="ARBA00011245"/>
    </source>
</evidence>
<dbReference type="InterPro" id="IPR036291">
    <property type="entry name" value="NAD(P)-bd_dom_sf"/>
</dbReference>
<evidence type="ECO:0000256" key="11">
    <source>
        <dbReference type="ARBA" id="ARBA00023140"/>
    </source>
</evidence>
<dbReference type="SUPFAM" id="SSF48179">
    <property type="entry name" value="6-phosphogluconate dehydrogenase C-terminal domain-like"/>
    <property type="match status" value="2"/>
</dbReference>
<evidence type="ECO:0000256" key="16">
    <source>
        <dbReference type="ARBA" id="ARBA00035863"/>
    </source>
</evidence>
<keyword evidence="13" id="KW-0456">Lyase</keyword>
<evidence type="ECO:0000256" key="18">
    <source>
        <dbReference type="ARBA" id="ARBA00035949"/>
    </source>
</evidence>
<comment type="catalytic activity">
    <reaction evidence="20">
        <text>(3Z)-hexenoyl-CoA = (2E)-hexenoyl-CoA</text>
        <dbReference type="Rhea" id="RHEA:45748"/>
        <dbReference type="ChEBI" id="CHEBI:62077"/>
        <dbReference type="ChEBI" id="CHEBI:85415"/>
    </reaction>
    <physiologicalReaction direction="left-to-right" evidence="20">
        <dbReference type="Rhea" id="RHEA:45749"/>
    </physiologicalReaction>
</comment>
<dbReference type="CDD" id="cd06558">
    <property type="entry name" value="crotonase-like"/>
    <property type="match status" value="1"/>
</dbReference>
<evidence type="ECO:0000256" key="7">
    <source>
        <dbReference type="ARBA" id="ARBA00022832"/>
    </source>
</evidence>